<dbReference type="GO" id="GO:0004048">
    <property type="term" value="F:anthranilate phosphoribosyltransferase activity"/>
    <property type="evidence" value="ECO:0007669"/>
    <property type="project" value="UniProtKB-UniRule"/>
</dbReference>
<dbReference type="Pfam" id="PF00591">
    <property type="entry name" value="Glycos_transf_3"/>
    <property type="match status" value="1"/>
</dbReference>
<keyword evidence="13" id="KW-1185">Reference proteome</keyword>
<comment type="catalytic activity">
    <reaction evidence="7 9">
        <text>N-(5-phospho-beta-D-ribosyl)anthranilate + diphosphate = 5-phospho-alpha-D-ribose 1-diphosphate + anthranilate</text>
        <dbReference type="Rhea" id="RHEA:11768"/>
        <dbReference type="ChEBI" id="CHEBI:16567"/>
        <dbReference type="ChEBI" id="CHEBI:18277"/>
        <dbReference type="ChEBI" id="CHEBI:33019"/>
        <dbReference type="ChEBI" id="CHEBI:58017"/>
        <dbReference type="EC" id="2.4.2.18"/>
    </reaction>
</comment>
<keyword evidence="6 9" id="KW-0057">Aromatic amino acid biosynthesis</keyword>
<keyword evidence="2 9" id="KW-0028">Amino-acid biosynthesis</keyword>
<dbReference type="UniPathway" id="UPA00035">
    <property type="reaction ID" value="UER00041"/>
</dbReference>
<comment type="similarity">
    <text evidence="9">Belongs to the anthranilate phosphoribosyltransferase family.</text>
</comment>
<evidence type="ECO:0000256" key="5">
    <source>
        <dbReference type="ARBA" id="ARBA00022822"/>
    </source>
</evidence>
<comment type="caution">
    <text evidence="9">Lacks conserved residue(s) required for the propagation of feature annotation.</text>
</comment>
<feature type="binding site" evidence="9">
    <location>
        <begin position="89"/>
        <end position="90"/>
    </location>
    <ligand>
        <name>5-phospho-alpha-D-ribose 1-diphosphate</name>
        <dbReference type="ChEBI" id="CHEBI:58017"/>
    </ligand>
</feature>
<comment type="function">
    <text evidence="9">Catalyzes the transfer of the phosphoribosyl group of 5-phosphorylribose-1-pyrophosphate (PRPP) to anthranilate to yield N-(5'-phosphoribosyl)-anthranilate (PRA).</text>
</comment>
<accession>A0A7G8BHU1</accession>
<keyword evidence="9" id="KW-0460">Magnesium</keyword>
<dbReference type="InterPro" id="IPR035902">
    <property type="entry name" value="Nuc_phospho_transferase"/>
</dbReference>
<dbReference type="Gene3D" id="3.40.1030.10">
    <property type="entry name" value="Nucleoside phosphorylase/phosphoribosyltransferase catalytic domain"/>
    <property type="match status" value="1"/>
</dbReference>
<feature type="binding site" evidence="9">
    <location>
        <position position="86"/>
    </location>
    <ligand>
        <name>anthranilate</name>
        <dbReference type="ChEBI" id="CHEBI:16567"/>
        <label>1</label>
    </ligand>
</feature>
<feature type="binding site" evidence="9">
    <location>
        <begin position="96"/>
        <end position="99"/>
    </location>
    <ligand>
        <name>5-phospho-alpha-D-ribose 1-diphosphate</name>
        <dbReference type="ChEBI" id="CHEBI:58017"/>
    </ligand>
</feature>
<feature type="binding site" evidence="9">
    <location>
        <begin position="114"/>
        <end position="122"/>
    </location>
    <ligand>
        <name>5-phospho-alpha-D-ribose 1-diphosphate</name>
        <dbReference type="ChEBI" id="CHEBI:58017"/>
    </ligand>
</feature>
<dbReference type="Proteomes" id="UP000515312">
    <property type="component" value="Chromosome"/>
</dbReference>
<evidence type="ECO:0000256" key="6">
    <source>
        <dbReference type="ARBA" id="ARBA00023141"/>
    </source>
</evidence>
<sequence length="346" mass="36204">MATFPDLLHSIQAGQRTLTRAEARTALREMLTGETSDAEIAELLTVLARRGETVEELTGFAETMRELAIPVPLTDQERSLLIDTCGTGGDDRGTFNISTGAALVAAAAGAKVAKHGNRAVTSKCGSADVLEALGIAVALPPELAVESLRAAGFMFLYAPALHPTMKRVLPVRRALGFRTIFNLAGPLTNPAGAPAQIMGVFAPDRVSLVAETMLHLGVRHAFVVHGSDGLDELTITGASHVAEVRGDEASWRASYVHPEDAGLSRASLSELAGGATAAENAATLERIFAGEKGPKRDIVLLNAAAALVAGRIATDLREGAERAAEAIDSGAARKTVTKLRMFAEKV</sequence>
<dbReference type="SUPFAM" id="SSF52418">
    <property type="entry name" value="Nucleoside phosphorylase/phosphoribosyltransferase catalytic domain"/>
    <property type="match status" value="1"/>
</dbReference>
<dbReference type="InterPro" id="IPR017459">
    <property type="entry name" value="Glycosyl_Trfase_fam3_N_dom"/>
</dbReference>
<evidence type="ECO:0000259" key="10">
    <source>
        <dbReference type="Pfam" id="PF00591"/>
    </source>
</evidence>
<dbReference type="HAMAP" id="MF_00211">
    <property type="entry name" value="TrpD"/>
    <property type="match status" value="1"/>
</dbReference>
<evidence type="ECO:0000313" key="12">
    <source>
        <dbReference type="EMBL" id="QNI32111.1"/>
    </source>
</evidence>
<protein>
    <recommendedName>
        <fullName evidence="9">Anthranilate phosphoribosyltransferase</fullName>
        <ecNumber evidence="9">2.4.2.18</ecNumber>
    </recommendedName>
</protein>
<comment type="pathway">
    <text evidence="1 9">Amino-acid biosynthesis; L-tryptophan biosynthesis; L-tryptophan from chorismate: step 2/5.</text>
</comment>
<dbReference type="InterPro" id="IPR005940">
    <property type="entry name" value="Anthranilate_Pribosyl_Tfrase"/>
</dbReference>
<keyword evidence="3 9" id="KW-0328">Glycosyltransferase</keyword>
<feature type="binding site" evidence="9">
    <location>
        <position position="232"/>
    </location>
    <ligand>
        <name>Mg(2+)</name>
        <dbReference type="ChEBI" id="CHEBI:18420"/>
        <label>1</label>
    </ligand>
</feature>
<evidence type="ECO:0000256" key="3">
    <source>
        <dbReference type="ARBA" id="ARBA00022676"/>
    </source>
</evidence>
<dbReference type="EMBL" id="CP060394">
    <property type="protein sequence ID" value="QNI32111.1"/>
    <property type="molecule type" value="Genomic_DNA"/>
</dbReference>
<comment type="subunit">
    <text evidence="9">Homodimer.</text>
</comment>
<evidence type="ECO:0000256" key="2">
    <source>
        <dbReference type="ARBA" id="ARBA00022605"/>
    </source>
</evidence>
<dbReference type="AlphaFoldDB" id="A0A7G8BHU1"/>
<feature type="domain" description="Glycosyl transferase family 3" evidence="10">
    <location>
        <begin position="81"/>
        <end position="332"/>
    </location>
</feature>
<feature type="binding site" evidence="9">
    <location>
        <position position="94"/>
    </location>
    <ligand>
        <name>5-phospho-alpha-D-ribose 1-diphosphate</name>
        <dbReference type="ChEBI" id="CHEBI:58017"/>
    </ligand>
</feature>
<dbReference type="EC" id="2.4.2.18" evidence="9"/>
<feature type="binding site" evidence="9">
    <location>
        <position position="98"/>
    </location>
    <ligand>
        <name>Mg(2+)</name>
        <dbReference type="ChEBI" id="CHEBI:18420"/>
        <label>1</label>
    </ligand>
</feature>
<feature type="domain" description="Glycosyl transferase family 3 N-terminal" evidence="11">
    <location>
        <begin position="6"/>
        <end position="68"/>
    </location>
</feature>
<dbReference type="PANTHER" id="PTHR43285">
    <property type="entry name" value="ANTHRANILATE PHOSPHORIBOSYLTRANSFERASE"/>
    <property type="match status" value="1"/>
</dbReference>
<dbReference type="NCBIfam" id="TIGR01245">
    <property type="entry name" value="trpD"/>
    <property type="match status" value="1"/>
</dbReference>
<reference evidence="12 13" key="1">
    <citation type="submission" date="2020-08" db="EMBL/GenBank/DDBJ databases">
        <title>Edaphobacter telluris sp. nov. and Acidobacterium dinghuensis sp. nov., two acidobacteria isolated from forest soil.</title>
        <authorList>
            <person name="Fu J."/>
            <person name="Qiu L."/>
        </authorList>
    </citation>
    <scope>NUCLEOTIDE SEQUENCE [LARGE SCALE GENOMIC DNA]</scope>
    <source>
        <strain evidence="12">4Y35</strain>
    </source>
</reference>
<feature type="binding site" evidence="9">
    <location>
        <position position="172"/>
    </location>
    <ligand>
        <name>anthranilate</name>
        <dbReference type="ChEBI" id="CHEBI:16567"/>
        <label>2</label>
    </ligand>
</feature>
<feature type="binding site" evidence="9">
    <location>
        <position position="126"/>
    </location>
    <ligand>
        <name>5-phospho-alpha-D-ribose 1-diphosphate</name>
        <dbReference type="ChEBI" id="CHEBI:58017"/>
    </ligand>
</feature>
<feature type="binding site" evidence="9">
    <location>
        <position position="86"/>
    </location>
    <ligand>
        <name>5-phospho-alpha-D-ribose 1-diphosphate</name>
        <dbReference type="ChEBI" id="CHEBI:58017"/>
    </ligand>
</feature>
<feature type="binding site" evidence="9">
    <location>
        <position position="117"/>
    </location>
    <ligand>
        <name>anthranilate</name>
        <dbReference type="ChEBI" id="CHEBI:16567"/>
        <label>1</label>
    </ligand>
</feature>
<dbReference type="PANTHER" id="PTHR43285:SF2">
    <property type="entry name" value="ANTHRANILATE PHOSPHORIBOSYLTRANSFERASE"/>
    <property type="match status" value="1"/>
</dbReference>
<keyword evidence="4 9" id="KW-0808">Transferase</keyword>
<dbReference type="RefSeq" id="WP_186743067.1">
    <property type="nucleotide sequence ID" value="NZ_CP060394.1"/>
</dbReference>
<comment type="similarity">
    <text evidence="8">In the C-terminal section; belongs to the anthranilate phosphoribosyltransferase family.</text>
</comment>
<dbReference type="InterPro" id="IPR000312">
    <property type="entry name" value="Glycosyl_Trfase_fam3"/>
</dbReference>
<gene>
    <name evidence="9 12" type="primary">trpD</name>
    <name evidence="12" type="ORF">H7849_24465</name>
</gene>
<evidence type="ECO:0000259" key="11">
    <source>
        <dbReference type="Pfam" id="PF02885"/>
    </source>
</evidence>
<feature type="binding site" evidence="9">
    <location>
        <position position="231"/>
    </location>
    <ligand>
        <name>Mg(2+)</name>
        <dbReference type="ChEBI" id="CHEBI:18420"/>
        <label>2</label>
    </ligand>
</feature>
<dbReference type="Gene3D" id="1.20.970.10">
    <property type="entry name" value="Transferase, Pyrimidine Nucleoside Phosphorylase, Chain C"/>
    <property type="match status" value="1"/>
</dbReference>
<organism evidence="12 13">
    <name type="scientific">Alloacidobacterium dinghuense</name>
    <dbReference type="NCBI Taxonomy" id="2763107"/>
    <lineage>
        <taxon>Bacteria</taxon>
        <taxon>Pseudomonadati</taxon>
        <taxon>Acidobacteriota</taxon>
        <taxon>Terriglobia</taxon>
        <taxon>Terriglobales</taxon>
        <taxon>Acidobacteriaceae</taxon>
        <taxon>Alloacidobacterium</taxon>
    </lineage>
</organism>
<dbReference type="InterPro" id="IPR036320">
    <property type="entry name" value="Glycosyl_Trfase_fam3_N_dom_sf"/>
</dbReference>
<evidence type="ECO:0000256" key="8">
    <source>
        <dbReference type="ARBA" id="ARBA00061188"/>
    </source>
</evidence>
<dbReference type="GO" id="GO:0000287">
    <property type="term" value="F:magnesium ion binding"/>
    <property type="evidence" value="ECO:0007669"/>
    <property type="project" value="UniProtKB-UniRule"/>
</dbReference>
<comment type="cofactor">
    <cofactor evidence="9">
        <name>Mg(2+)</name>
        <dbReference type="ChEBI" id="CHEBI:18420"/>
    </cofactor>
    <text evidence="9">Binds 2 magnesium ions per monomer.</text>
</comment>
<dbReference type="GO" id="GO:0000162">
    <property type="term" value="P:L-tryptophan biosynthetic process"/>
    <property type="evidence" value="ECO:0007669"/>
    <property type="project" value="UniProtKB-UniRule"/>
</dbReference>
<dbReference type="KEGG" id="adin:H7849_24465"/>
<name>A0A7G8BHU1_9BACT</name>
<proteinExistence type="inferred from homology"/>
<evidence type="ECO:0000256" key="4">
    <source>
        <dbReference type="ARBA" id="ARBA00022679"/>
    </source>
</evidence>
<dbReference type="Pfam" id="PF02885">
    <property type="entry name" value="Glycos_trans_3N"/>
    <property type="match status" value="1"/>
</dbReference>
<evidence type="ECO:0000313" key="13">
    <source>
        <dbReference type="Proteomes" id="UP000515312"/>
    </source>
</evidence>
<keyword evidence="9" id="KW-0479">Metal-binding</keyword>
<dbReference type="SUPFAM" id="SSF47648">
    <property type="entry name" value="Nucleoside phosphorylase/phosphoribosyltransferase N-terminal domain"/>
    <property type="match status" value="1"/>
</dbReference>
<evidence type="ECO:0000256" key="1">
    <source>
        <dbReference type="ARBA" id="ARBA00004907"/>
    </source>
</evidence>
<evidence type="ECO:0000256" key="9">
    <source>
        <dbReference type="HAMAP-Rule" id="MF_00211"/>
    </source>
</evidence>
<evidence type="ECO:0000256" key="7">
    <source>
        <dbReference type="ARBA" id="ARBA00052328"/>
    </source>
</evidence>
<dbReference type="GO" id="GO:0005829">
    <property type="term" value="C:cytosol"/>
    <property type="evidence" value="ECO:0007669"/>
    <property type="project" value="TreeGrafter"/>
</dbReference>
<dbReference type="FunFam" id="3.40.1030.10:FF:000002">
    <property type="entry name" value="Anthranilate phosphoribosyltransferase"/>
    <property type="match status" value="1"/>
</dbReference>
<keyword evidence="5 9" id="KW-0822">Tryptophan biosynthesis</keyword>
<feature type="binding site" evidence="9">
    <location>
        <position position="232"/>
    </location>
    <ligand>
        <name>Mg(2+)</name>
        <dbReference type="ChEBI" id="CHEBI:18420"/>
        <label>2</label>
    </ligand>
</feature>